<dbReference type="EMBL" id="QKQS01000023">
    <property type="protein sequence ID" value="PZA10311.1"/>
    <property type="molecule type" value="Genomic_DNA"/>
</dbReference>
<feature type="chain" id="PRO_5016408759" description="Lipoprotein" evidence="1">
    <location>
        <begin position="20"/>
        <end position="86"/>
    </location>
</feature>
<gene>
    <name evidence="2" type="ORF">DNX69_13070</name>
</gene>
<sequence>MPSTSKRLLALFAVAVALAGCASRNDAPADLGDDDAYCRKNGVVAGSTEYVACRKDRDVQRSNAITRANRAQRNLGEYMMRNPERQ</sequence>
<evidence type="ECO:0008006" key="4">
    <source>
        <dbReference type="Google" id="ProtNLM"/>
    </source>
</evidence>
<evidence type="ECO:0000313" key="2">
    <source>
        <dbReference type="EMBL" id="PZA10311.1"/>
    </source>
</evidence>
<keyword evidence="1" id="KW-0732">Signal</keyword>
<feature type="signal peptide" evidence="1">
    <location>
        <begin position="1"/>
        <end position="19"/>
    </location>
</feature>
<dbReference type="Proteomes" id="UP000248134">
    <property type="component" value="Unassembled WGS sequence"/>
</dbReference>
<dbReference type="AlphaFoldDB" id="A0A323UD45"/>
<dbReference type="OrthoDB" id="8129622at2"/>
<dbReference type="RefSeq" id="WP_110786420.1">
    <property type="nucleotide sequence ID" value="NZ_QKQS01000023.1"/>
</dbReference>
<reference evidence="2 3" key="1">
    <citation type="submission" date="2018-06" db="EMBL/GenBank/DDBJ databases">
        <title>Draft Whole-Genome Sequence of the purple photosynthetic bacterium Rhodospeudomonas palustris XCP.</title>
        <authorList>
            <person name="Rayyan A."/>
            <person name="Meyer T.E."/>
            <person name="Kyndt J.A."/>
        </authorList>
    </citation>
    <scope>NUCLEOTIDE SEQUENCE [LARGE SCALE GENOMIC DNA]</scope>
    <source>
        <strain evidence="2 3">XCP</strain>
    </source>
</reference>
<dbReference type="PROSITE" id="PS51257">
    <property type="entry name" value="PROKAR_LIPOPROTEIN"/>
    <property type="match status" value="1"/>
</dbReference>
<comment type="caution">
    <text evidence="2">The sequence shown here is derived from an EMBL/GenBank/DDBJ whole genome shotgun (WGS) entry which is preliminary data.</text>
</comment>
<proteinExistence type="predicted"/>
<organism evidence="2 3">
    <name type="scientific">Rhodopseudomonas palustris</name>
    <dbReference type="NCBI Taxonomy" id="1076"/>
    <lineage>
        <taxon>Bacteria</taxon>
        <taxon>Pseudomonadati</taxon>
        <taxon>Pseudomonadota</taxon>
        <taxon>Alphaproteobacteria</taxon>
        <taxon>Hyphomicrobiales</taxon>
        <taxon>Nitrobacteraceae</taxon>
        <taxon>Rhodopseudomonas</taxon>
    </lineage>
</organism>
<name>A0A323UD45_RHOPL</name>
<evidence type="ECO:0000313" key="3">
    <source>
        <dbReference type="Proteomes" id="UP000248134"/>
    </source>
</evidence>
<evidence type="ECO:0000256" key="1">
    <source>
        <dbReference type="SAM" id="SignalP"/>
    </source>
</evidence>
<protein>
    <recommendedName>
        <fullName evidence="4">Lipoprotein</fullName>
    </recommendedName>
</protein>
<accession>A0A323UD45</accession>